<feature type="transmembrane region" description="Helical" evidence="1">
    <location>
        <begin position="21"/>
        <end position="51"/>
    </location>
</feature>
<gene>
    <name evidence="2" type="ORF">ACETAC_06190</name>
</gene>
<reference evidence="2" key="1">
    <citation type="submission" date="2020-08" db="EMBL/GenBank/DDBJ databases">
        <title>Genomic insights into the carbon and energy metabolism of the first obligate autotrophic acetogenic bacterium Aceticella autotrophica gen. nov., sp. nov.</title>
        <authorList>
            <person name="Toshchakov S.V."/>
            <person name="Elcheninov A.G."/>
            <person name="Kublanov I.V."/>
            <person name="Frolov E.N."/>
            <person name="Lebedinsky A.V."/>
        </authorList>
    </citation>
    <scope>NUCLEOTIDE SEQUENCE</scope>
    <source>
        <strain evidence="2">3443-3Ac</strain>
    </source>
</reference>
<evidence type="ECO:0000313" key="2">
    <source>
        <dbReference type="EMBL" id="QSZ26508.1"/>
    </source>
</evidence>
<proteinExistence type="predicted"/>
<name>A0A974Y2Q3_9THEO</name>
<dbReference type="Proteomes" id="UP000671913">
    <property type="component" value="Chromosome"/>
</dbReference>
<dbReference type="AlphaFoldDB" id="A0A974Y2Q3"/>
<evidence type="ECO:0000313" key="3">
    <source>
        <dbReference type="Proteomes" id="UP000671913"/>
    </source>
</evidence>
<dbReference type="InterPro" id="IPR018730">
    <property type="entry name" value="DUF2273"/>
</dbReference>
<dbReference type="Pfam" id="PF10031">
    <property type="entry name" value="DUF2273"/>
    <property type="match status" value="1"/>
</dbReference>
<dbReference type="EMBL" id="CP060096">
    <property type="protein sequence ID" value="QSZ26508.1"/>
    <property type="molecule type" value="Genomic_DNA"/>
</dbReference>
<keyword evidence="3" id="KW-1185">Reference proteome</keyword>
<sequence length="76" mass="8485">MQKDELLLIIKKNGGKILGVILGLIIALCILFIGVLKTIFIGFAIFLGYYIGSKFDSGESYDDFFNSLLPPWKKGR</sequence>
<keyword evidence="1" id="KW-0472">Membrane</keyword>
<keyword evidence="1" id="KW-1133">Transmembrane helix</keyword>
<organism evidence="2 3">
    <name type="scientific">Aceticella autotrophica</name>
    <dbReference type="NCBI Taxonomy" id="2755338"/>
    <lineage>
        <taxon>Bacteria</taxon>
        <taxon>Bacillati</taxon>
        <taxon>Bacillota</taxon>
        <taxon>Clostridia</taxon>
        <taxon>Thermoanaerobacterales</taxon>
        <taxon>Thermoanaerobacteraceae</taxon>
        <taxon>Aceticella</taxon>
    </lineage>
</organism>
<accession>A0A974Y2Q3</accession>
<evidence type="ECO:0000256" key="1">
    <source>
        <dbReference type="SAM" id="Phobius"/>
    </source>
</evidence>
<keyword evidence="1" id="KW-0812">Transmembrane</keyword>
<dbReference type="KEGG" id="aaut:ACETAC_06190"/>
<protein>
    <submittedName>
        <fullName evidence="2">DUF2273 domain-containing protein</fullName>
    </submittedName>
</protein>
<dbReference type="RefSeq" id="WP_284679181.1">
    <property type="nucleotide sequence ID" value="NZ_CP060096.1"/>
</dbReference>